<name>A0ABD5SPC2_9EURY</name>
<dbReference type="InterPro" id="IPR002816">
    <property type="entry name" value="TraB/PrgY/GumN_fam"/>
</dbReference>
<dbReference type="EMBL" id="JBHSWV010000300">
    <property type="protein sequence ID" value="MFC6766884.1"/>
    <property type="molecule type" value="Genomic_DNA"/>
</dbReference>
<sequence length="204" mass="22568">GDTGPDLAELTRELPPPTAAAYSALRALQRSVVRLYGLDPEYTDMEAAIETAAERDTDIALIDEPIDEIMQDLSRRLGPLTIPKTMRRMQSMGPGEYADQMELLSLPFEEITSGDDVQPAIDHLRRLLPEVAAVLIDRRDRAMAERLHALRREENDVVAVIGAGHHNGIERRLEELESANADGASTATVLIRTPARSVTRIPIR</sequence>
<evidence type="ECO:0000313" key="2">
    <source>
        <dbReference type="Proteomes" id="UP001596383"/>
    </source>
</evidence>
<keyword evidence="2" id="KW-1185">Reference proteome</keyword>
<dbReference type="AlphaFoldDB" id="A0ABD5SPC2"/>
<reference evidence="1 2" key="1">
    <citation type="journal article" date="2019" name="Int. J. Syst. Evol. Microbiol.">
        <title>The Global Catalogue of Microorganisms (GCM) 10K type strain sequencing project: providing services to taxonomists for standard genome sequencing and annotation.</title>
        <authorList>
            <consortium name="The Broad Institute Genomics Platform"/>
            <consortium name="The Broad Institute Genome Sequencing Center for Infectious Disease"/>
            <person name="Wu L."/>
            <person name="Ma J."/>
        </authorList>
    </citation>
    <scope>NUCLEOTIDE SEQUENCE [LARGE SCALE GENOMIC DNA]</scope>
    <source>
        <strain evidence="1 2">LMG 29247</strain>
    </source>
</reference>
<accession>A0ABD5SPC2</accession>
<dbReference type="RefSeq" id="WP_273739830.1">
    <property type="nucleotide sequence ID" value="NZ_JAQIVI010000300.1"/>
</dbReference>
<proteinExistence type="predicted"/>
<dbReference type="PANTHER" id="PTHR21530:SF7">
    <property type="entry name" value="TRAB DOMAIN-CONTAINING PROTEIN"/>
    <property type="match status" value="1"/>
</dbReference>
<dbReference type="InterPro" id="IPR046345">
    <property type="entry name" value="TraB_PrgY-like"/>
</dbReference>
<dbReference type="Proteomes" id="UP001596383">
    <property type="component" value="Unassembled WGS sequence"/>
</dbReference>
<gene>
    <name evidence="1" type="ORF">ACFQE6_18455</name>
</gene>
<feature type="non-terminal residue" evidence="1">
    <location>
        <position position="1"/>
    </location>
</feature>
<dbReference type="CDD" id="cd14726">
    <property type="entry name" value="TraB_PrgY-like"/>
    <property type="match status" value="1"/>
</dbReference>
<protein>
    <submittedName>
        <fullName evidence="1">TraB/GumN family protein</fullName>
    </submittedName>
</protein>
<organism evidence="1 2">
    <name type="scientific">Natrinema soli</name>
    <dbReference type="NCBI Taxonomy" id="1930624"/>
    <lineage>
        <taxon>Archaea</taxon>
        <taxon>Methanobacteriati</taxon>
        <taxon>Methanobacteriota</taxon>
        <taxon>Stenosarchaea group</taxon>
        <taxon>Halobacteria</taxon>
        <taxon>Halobacteriales</taxon>
        <taxon>Natrialbaceae</taxon>
        <taxon>Natrinema</taxon>
    </lineage>
</organism>
<dbReference type="PANTHER" id="PTHR21530">
    <property type="entry name" value="PHEROMONE SHUTDOWN PROTEIN"/>
    <property type="match status" value="1"/>
</dbReference>
<dbReference type="Pfam" id="PF01963">
    <property type="entry name" value="TraB_PrgY_gumN"/>
    <property type="match status" value="1"/>
</dbReference>
<evidence type="ECO:0000313" key="1">
    <source>
        <dbReference type="EMBL" id="MFC6766884.1"/>
    </source>
</evidence>
<comment type="caution">
    <text evidence="1">The sequence shown here is derived from an EMBL/GenBank/DDBJ whole genome shotgun (WGS) entry which is preliminary data.</text>
</comment>